<reference evidence="2" key="1">
    <citation type="submission" date="2020-09" db="EMBL/GenBank/DDBJ databases">
        <title>Streptomyces canutascabiei sp. nov., which causes potato common scab and is distributed across the world.</title>
        <authorList>
            <person name="Nguyen H.P."/>
            <person name="Weisberg A.J."/>
            <person name="Chang J.H."/>
            <person name="Clarke C.R."/>
        </authorList>
    </citation>
    <scope>NUCLEOTIDE SEQUENCE</scope>
    <source>
        <strain evidence="2">ID-01-6.2a</strain>
    </source>
</reference>
<name>A0A927L4V9_9ACTN</name>
<dbReference type="GeneID" id="79932892"/>
<feature type="region of interest" description="Disordered" evidence="1">
    <location>
        <begin position="115"/>
        <end position="138"/>
    </location>
</feature>
<protein>
    <recommendedName>
        <fullName evidence="4">Secreted protein</fullName>
    </recommendedName>
</protein>
<gene>
    <name evidence="2" type="ORF">IHE70_17965</name>
</gene>
<dbReference type="RefSeq" id="WP_192332223.1">
    <property type="nucleotide sequence ID" value="NZ_CP119182.1"/>
</dbReference>
<evidence type="ECO:0000313" key="2">
    <source>
        <dbReference type="EMBL" id="MBD9725073.1"/>
    </source>
</evidence>
<dbReference type="AlphaFoldDB" id="A0A927L4V9"/>
<dbReference type="Proteomes" id="UP000661025">
    <property type="component" value="Unassembled WGS sequence"/>
</dbReference>
<comment type="caution">
    <text evidence="2">The sequence shown here is derived from an EMBL/GenBank/DDBJ whole genome shotgun (WGS) entry which is preliminary data.</text>
</comment>
<evidence type="ECO:0000256" key="1">
    <source>
        <dbReference type="SAM" id="MobiDB-lite"/>
    </source>
</evidence>
<proteinExistence type="predicted"/>
<dbReference type="EMBL" id="JACYXT010000006">
    <property type="protein sequence ID" value="MBD9725073.1"/>
    <property type="molecule type" value="Genomic_DNA"/>
</dbReference>
<organism evidence="2 3">
    <name type="scientific">Streptomyces caniscabiei</name>
    <dbReference type="NCBI Taxonomy" id="2746961"/>
    <lineage>
        <taxon>Bacteria</taxon>
        <taxon>Bacillati</taxon>
        <taxon>Actinomycetota</taxon>
        <taxon>Actinomycetes</taxon>
        <taxon>Kitasatosporales</taxon>
        <taxon>Streptomycetaceae</taxon>
        <taxon>Streptomyces</taxon>
    </lineage>
</organism>
<sequence>MRGSGGSRRRPLLYLDVDGPLNPYAAKPERRPAGYATHRMKPQGWLDQHPGEPAAYVKPLRVWLNEEHGRRLLELGRRYDLVWATTWGAEANTYIGPVLGLPELPVVEWPGETARAGAAERSGTGARPGVDRDPGADGTSWPAGLFWKTPHLVEHAAGRPFAWVDDELTAVDRTFVTRRHGPHALLHRVDPRLGLREPDFTTLAEFARTGTRPGGDTGTVG</sequence>
<evidence type="ECO:0008006" key="4">
    <source>
        <dbReference type="Google" id="ProtNLM"/>
    </source>
</evidence>
<accession>A0A927L4V9</accession>
<evidence type="ECO:0000313" key="3">
    <source>
        <dbReference type="Proteomes" id="UP000661025"/>
    </source>
</evidence>